<dbReference type="PANTHER" id="PTHR10091:SF0">
    <property type="entry name" value="GALACTOSE MUTAROTASE"/>
    <property type="match status" value="1"/>
</dbReference>
<dbReference type="GO" id="GO:0004034">
    <property type="term" value="F:aldose 1-epimerase activity"/>
    <property type="evidence" value="ECO:0007669"/>
    <property type="project" value="TreeGrafter"/>
</dbReference>
<dbReference type="EMBL" id="CP002461">
    <property type="protein sequence ID" value="AEN98626.1"/>
    <property type="molecule type" value="Genomic_DNA"/>
</dbReference>
<dbReference type="InterPro" id="IPR014718">
    <property type="entry name" value="GH-type_carb-bd"/>
</dbReference>
<name>G2KUV8_FRUST</name>
<keyword evidence="3" id="KW-0119">Carbohydrate metabolism</keyword>
<gene>
    <name evidence="4" type="ordered locus">LSA_01520</name>
</gene>
<evidence type="ECO:0008006" key="6">
    <source>
        <dbReference type="Google" id="ProtNLM"/>
    </source>
</evidence>
<dbReference type="CDD" id="cd09019">
    <property type="entry name" value="galactose_mutarotase_like"/>
    <property type="match status" value="1"/>
</dbReference>
<dbReference type="GO" id="GO:0006006">
    <property type="term" value="P:glucose metabolic process"/>
    <property type="evidence" value="ECO:0007669"/>
    <property type="project" value="TreeGrafter"/>
</dbReference>
<evidence type="ECO:0000313" key="5">
    <source>
        <dbReference type="Proteomes" id="UP000001285"/>
    </source>
</evidence>
<dbReference type="InterPro" id="IPR008183">
    <property type="entry name" value="Aldose_1/G6P_1-epimerase"/>
</dbReference>
<dbReference type="Pfam" id="PF01263">
    <property type="entry name" value="Aldose_epim"/>
    <property type="match status" value="1"/>
</dbReference>
<evidence type="ECO:0000313" key="4">
    <source>
        <dbReference type="EMBL" id="AEN98626.1"/>
    </source>
</evidence>
<organism evidence="4 5">
    <name type="scientific">Fructilactobacillus sanfranciscensis (strain TMW 1.1304)</name>
    <name type="common">Lactobacillus sanfranciscensis</name>
    <dbReference type="NCBI Taxonomy" id="714313"/>
    <lineage>
        <taxon>Bacteria</taxon>
        <taxon>Bacillati</taxon>
        <taxon>Bacillota</taxon>
        <taxon>Bacilli</taxon>
        <taxon>Lactobacillales</taxon>
        <taxon>Lactobacillaceae</taxon>
        <taxon>Fructilactobacillus</taxon>
    </lineage>
</organism>
<dbReference type="InterPro" id="IPR011013">
    <property type="entry name" value="Gal_mutarotase_sf_dom"/>
</dbReference>
<evidence type="ECO:0000256" key="3">
    <source>
        <dbReference type="ARBA" id="ARBA00023277"/>
    </source>
</evidence>
<dbReference type="STRING" id="714313.LSA_01520"/>
<dbReference type="eggNOG" id="COG2017">
    <property type="taxonomic scope" value="Bacteria"/>
</dbReference>
<reference evidence="4 5" key="1">
    <citation type="journal article" date="2011" name="Microb. Cell Fact.">
        <title>Genomic analysis reveals Lactobacillus sanfranciscensis as stable element in traditional sourdoughs.</title>
        <authorList>
            <person name="Vogel R.F."/>
            <person name="Pavlovic M."/>
            <person name="Ehrmann M.A."/>
            <person name="Wiezer A."/>
            <person name="Liesegang H."/>
            <person name="Offschanka S."/>
            <person name="Voget S."/>
            <person name="Angelov A."/>
            <person name="Bocker G."/>
            <person name="Liebl W."/>
        </authorList>
    </citation>
    <scope>NUCLEOTIDE SEQUENCE [LARGE SCALE GENOMIC DNA]</scope>
    <source>
        <strain evidence="4 5">TMW 1.1304</strain>
    </source>
</reference>
<protein>
    <recommendedName>
        <fullName evidence="6">Aldose 1-epimerase</fullName>
    </recommendedName>
</protein>
<dbReference type="SUPFAM" id="SSF74650">
    <property type="entry name" value="Galactose mutarotase-like"/>
    <property type="match status" value="1"/>
</dbReference>
<dbReference type="PANTHER" id="PTHR10091">
    <property type="entry name" value="ALDOSE-1-EPIMERASE"/>
    <property type="match status" value="1"/>
</dbReference>
<keyword evidence="2" id="KW-0413">Isomerase</keyword>
<dbReference type="Gene3D" id="2.70.98.10">
    <property type="match status" value="1"/>
</dbReference>
<dbReference type="GO" id="GO:0030246">
    <property type="term" value="F:carbohydrate binding"/>
    <property type="evidence" value="ECO:0007669"/>
    <property type="project" value="InterPro"/>
</dbReference>
<accession>G2KUV8</accession>
<dbReference type="Proteomes" id="UP000001285">
    <property type="component" value="Chromosome"/>
</dbReference>
<dbReference type="KEGG" id="lsn:LSA_01520"/>
<keyword evidence="5" id="KW-1185">Reference proteome</keyword>
<dbReference type="InterPro" id="IPR047215">
    <property type="entry name" value="Galactose_mutarotase-like"/>
</dbReference>
<comment type="similarity">
    <text evidence="1">Belongs to the aldose epimerase family.</text>
</comment>
<dbReference type="HOGENOM" id="CLU_031753_1_1_9"/>
<dbReference type="AlphaFoldDB" id="G2KUV8"/>
<evidence type="ECO:0000256" key="1">
    <source>
        <dbReference type="ARBA" id="ARBA00006206"/>
    </source>
</evidence>
<sequence length="356" mass="39595">MRARCRIDKVISIMMSEESLICCIAGKDIMKVVEKDFGQLPDGEVVTAFTLENIKHTQITAISYGATWQSFSVERDGVKQELLVQFDDLAAYLDNPFHFGNTIGRVGGRLSKTDYDINGAHFTLTPNDHGNVLHSGINGFDAVNWHGEARNLGTAAEINFTRTFDDEFAGQLAAQVTYRLDDEDRLDIIFSGVSTENTLFNPMTHVYFNLVGKDQDISQHKLQIASRQHLEVDNHAIPTGNLIDNQNTKFDFAHLHALGQEHYDDAWVLDPSRQGEGVRLTSPDESLTLTVDSDRNGAVVFTANPDDSSDIKTALAIEMQTLPDAVNHEGFGDIVLPANETKTYTVTYQIKKSEDK</sequence>
<dbReference type="GO" id="GO:0005737">
    <property type="term" value="C:cytoplasm"/>
    <property type="evidence" value="ECO:0007669"/>
    <property type="project" value="TreeGrafter"/>
</dbReference>
<evidence type="ECO:0000256" key="2">
    <source>
        <dbReference type="ARBA" id="ARBA00023235"/>
    </source>
</evidence>
<dbReference type="GO" id="GO:0033499">
    <property type="term" value="P:galactose catabolic process via UDP-galactose, Leloir pathway"/>
    <property type="evidence" value="ECO:0007669"/>
    <property type="project" value="TreeGrafter"/>
</dbReference>
<proteinExistence type="inferred from homology"/>